<feature type="region of interest" description="Disordered" evidence="1">
    <location>
        <begin position="258"/>
        <end position="307"/>
    </location>
</feature>
<organism evidence="2 3">
    <name type="scientific">Thalassiosira pseudonana</name>
    <name type="common">Marine diatom</name>
    <name type="synonym">Cyclotella nana</name>
    <dbReference type="NCBI Taxonomy" id="35128"/>
    <lineage>
        <taxon>Eukaryota</taxon>
        <taxon>Sar</taxon>
        <taxon>Stramenopiles</taxon>
        <taxon>Ochrophyta</taxon>
        <taxon>Bacillariophyta</taxon>
        <taxon>Coscinodiscophyceae</taxon>
        <taxon>Thalassiosirophycidae</taxon>
        <taxon>Thalassiosirales</taxon>
        <taxon>Thalassiosiraceae</taxon>
        <taxon>Thalassiosira</taxon>
    </lineage>
</organism>
<reference evidence="2 3" key="2">
    <citation type="journal article" date="2008" name="Nature">
        <title>The Phaeodactylum genome reveals the evolutionary history of diatom genomes.</title>
        <authorList>
            <person name="Bowler C."/>
            <person name="Allen A.E."/>
            <person name="Badger J.H."/>
            <person name="Grimwood J."/>
            <person name="Jabbari K."/>
            <person name="Kuo A."/>
            <person name="Maheswari U."/>
            <person name="Martens C."/>
            <person name="Maumus F."/>
            <person name="Otillar R.P."/>
            <person name="Rayko E."/>
            <person name="Salamov A."/>
            <person name="Vandepoele K."/>
            <person name="Beszteri B."/>
            <person name="Gruber A."/>
            <person name="Heijde M."/>
            <person name="Katinka M."/>
            <person name="Mock T."/>
            <person name="Valentin K."/>
            <person name="Verret F."/>
            <person name="Berges J.A."/>
            <person name="Brownlee C."/>
            <person name="Cadoret J.P."/>
            <person name="Chiovitti A."/>
            <person name="Choi C.J."/>
            <person name="Coesel S."/>
            <person name="De Martino A."/>
            <person name="Detter J.C."/>
            <person name="Durkin C."/>
            <person name="Falciatore A."/>
            <person name="Fournet J."/>
            <person name="Haruta M."/>
            <person name="Huysman M.J."/>
            <person name="Jenkins B.D."/>
            <person name="Jiroutova K."/>
            <person name="Jorgensen R.E."/>
            <person name="Joubert Y."/>
            <person name="Kaplan A."/>
            <person name="Kroger N."/>
            <person name="Kroth P.G."/>
            <person name="La Roche J."/>
            <person name="Lindquist E."/>
            <person name="Lommer M."/>
            <person name="Martin-Jezequel V."/>
            <person name="Lopez P.J."/>
            <person name="Lucas S."/>
            <person name="Mangogna M."/>
            <person name="McGinnis K."/>
            <person name="Medlin L.K."/>
            <person name="Montsant A."/>
            <person name="Oudot-Le Secq M.P."/>
            <person name="Napoli C."/>
            <person name="Obornik M."/>
            <person name="Parker M.S."/>
            <person name="Petit J.L."/>
            <person name="Porcel B.M."/>
            <person name="Poulsen N."/>
            <person name="Robison M."/>
            <person name="Rychlewski L."/>
            <person name="Rynearson T.A."/>
            <person name="Schmutz J."/>
            <person name="Shapiro H."/>
            <person name="Siaut M."/>
            <person name="Stanley M."/>
            <person name="Sussman M.R."/>
            <person name="Taylor A.R."/>
            <person name="Vardi A."/>
            <person name="von Dassow P."/>
            <person name="Vyverman W."/>
            <person name="Willis A."/>
            <person name="Wyrwicz L.S."/>
            <person name="Rokhsar D.S."/>
            <person name="Weissenbach J."/>
            <person name="Armbrust E.V."/>
            <person name="Green B.R."/>
            <person name="Van de Peer Y."/>
            <person name="Grigoriev I.V."/>
        </authorList>
    </citation>
    <scope>NUCLEOTIDE SEQUENCE [LARGE SCALE GENOMIC DNA]</scope>
    <source>
        <strain evidence="2 3">CCMP1335</strain>
    </source>
</reference>
<dbReference type="OMA" id="MAISEDN"/>
<feature type="compositionally biased region" description="Basic and acidic residues" evidence="1">
    <location>
        <begin position="490"/>
        <end position="499"/>
    </location>
</feature>
<evidence type="ECO:0000256" key="1">
    <source>
        <dbReference type="SAM" id="MobiDB-lite"/>
    </source>
</evidence>
<reference evidence="2 3" key="1">
    <citation type="journal article" date="2004" name="Science">
        <title>The genome of the diatom Thalassiosira pseudonana: ecology, evolution, and metabolism.</title>
        <authorList>
            <person name="Armbrust E.V."/>
            <person name="Berges J.A."/>
            <person name="Bowler C."/>
            <person name="Green B.R."/>
            <person name="Martinez D."/>
            <person name="Putnam N.H."/>
            <person name="Zhou S."/>
            <person name="Allen A.E."/>
            <person name="Apt K.E."/>
            <person name="Bechner M."/>
            <person name="Brzezinski M.A."/>
            <person name="Chaal B.K."/>
            <person name="Chiovitti A."/>
            <person name="Davis A.K."/>
            <person name="Demarest M.S."/>
            <person name="Detter J.C."/>
            <person name="Glavina T."/>
            <person name="Goodstein D."/>
            <person name="Hadi M.Z."/>
            <person name="Hellsten U."/>
            <person name="Hildebrand M."/>
            <person name="Jenkins B.D."/>
            <person name="Jurka J."/>
            <person name="Kapitonov V.V."/>
            <person name="Kroger N."/>
            <person name="Lau W.W."/>
            <person name="Lane T.W."/>
            <person name="Larimer F.W."/>
            <person name="Lippmeier J.C."/>
            <person name="Lucas S."/>
            <person name="Medina M."/>
            <person name="Montsant A."/>
            <person name="Obornik M."/>
            <person name="Parker M.S."/>
            <person name="Palenik B."/>
            <person name="Pazour G.J."/>
            <person name="Richardson P.M."/>
            <person name="Rynearson T.A."/>
            <person name="Saito M.A."/>
            <person name="Schwartz D.C."/>
            <person name="Thamatrakoln K."/>
            <person name="Valentin K."/>
            <person name="Vardi A."/>
            <person name="Wilkerson F.P."/>
            <person name="Rokhsar D.S."/>
        </authorList>
    </citation>
    <scope>NUCLEOTIDE SEQUENCE [LARGE SCALE GENOMIC DNA]</scope>
    <source>
        <strain evidence="2 3">CCMP1335</strain>
    </source>
</reference>
<feature type="compositionally biased region" description="Polar residues" evidence="1">
    <location>
        <begin position="607"/>
        <end position="632"/>
    </location>
</feature>
<feature type="compositionally biased region" description="Polar residues" evidence="1">
    <location>
        <begin position="190"/>
        <end position="207"/>
    </location>
</feature>
<dbReference type="GeneID" id="7443621"/>
<name>B8C5R1_THAPS</name>
<gene>
    <name evidence="2" type="ORF">THAPSDRAFT_23101</name>
</gene>
<feature type="region of interest" description="Disordered" evidence="1">
    <location>
        <begin position="401"/>
        <end position="517"/>
    </location>
</feature>
<feature type="region of interest" description="Disordered" evidence="1">
    <location>
        <begin position="184"/>
        <end position="223"/>
    </location>
</feature>
<dbReference type="RefSeq" id="XP_002291059.1">
    <property type="nucleotide sequence ID" value="XM_002291023.1"/>
</dbReference>
<proteinExistence type="predicted"/>
<dbReference type="KEGG" id="tps:THAPSDRAFT_23101"/>
<evidence type="ECO:0000313" key="2">
    <source>
        <dbReference type="EMBL" id="EED91166.1"/>
    </source>
</evidence>
<protein>
    <submittedName>
        <fullName evidence="2">Uncharacterized protein</fullName>
    </submittedName>
</protein>
<dbReference type="InParanoid" id="B8C5R1"/>
<feature type="compositionally biased region" description="Polar residues" evidence="1">
    <location>
        <begin position="401"/>
        <end position="413"/>
    </location>
</feature>
<dbReference type="EMBL" id="CM000643">
    <property type="protein sequence ID" value="EED91166.1"/>
    <property type="molecule type" value="Genomic_DNA"/>
</dbReference>
<sequence>MVPPITIPAGPPITDLDSAISGSTASPLEDDDDDLHQNFISLLQYKDAYHILSIDKTSTPKAIVEAYETCKQQTEIALENCEKNESKTCGNGRTNSFFMSQKNYLELKLQALDQALGELLPEENEEGEDTAAAPCVLAEAVKDAPTTVEAARVQTKNPQTINRTVPPIREETSDDELDTIDIYFRPNPSARPQQQHQQLPSAKNNGQHFHIRSKSPSDHSIDVSSVSWEESVFSKKEEASEGGLSDVLGPLNGKATRAASPASAAKGKLPPLIATRNNGYSRPPTGINGRPRPMPQVSPRSVTDFPPSIQRNQYFDMVEEDNGKSFVGKGRLRGSPRYAHNANNNSHVYLTSADATEAARKGVLRALSEDDSECAPFDDDDEHLHMVRANLVKSLNISNFTVDPTADGVSSSLERTRSDGDAVASRPFAGKTDRMPKETNSIMDSEYSGELNHREPPGAYGGTNPSPTKTKPVPSENNRKSSSSVASSKQDSKKSDNSSRRRSSSNDNRAVSRRSRRHDEEVYYDYDYENIIQSSIELADEMCVAMQSCWNNVMSEAAGGECTRVRRDDYQRSNSESQSSAANVSRSDGESDGDEDTAFYTRDTYTEGESTAFDTQTSFSREQRSSPNTSLLRKNYPKKKMLV</sequence>
<dbReference type="eggNOG" id="ENOG502RQ2Y">
    <property type="taxonomic scope" value="Eukaryota"/>
</dbReference>
<accession>B8C5R1</accession>
<feature type="region of interest" description="Disordered" evidence="1">
    <location>
        <begin position="568"/>
        <end position="643"/>
    </location>
</feature>
<evidence type="ECO:0000313" key="3">
    <source>
        <dbReference type="Proteomes" id="UP000001449"/>
    </source>
</evidence>
<dbReference type="Proteomes" id="UP000001449">
    <property type="component" value="Chromosome 6"/>
</dbReference>
<feature type="compositionally biased region" description="Polar residues" evidence="1">
    <location>
        <begin position="572"/>
        <end position="586"/>
    </location>
</feature>
<dbReference type="PaxDb" id="35128-Thaps23101"/>
<feature type="compositionally biased region" description="Low complexity" evidence="1">
    <location>
        <begin position="480"/>
        <end position="489"/>
    </location>
</feature>
<feature type="compositionally biased region" description="Low complexity" evidence="1">
    <location>
        <begin position="258"/>
        <end position="272"/>
    </location>
</feature>
<dbReference type="AlphaFoldDB" id="B8C5R1"/>
<keyword evidence="3" id="KW-1185">Reference proteome</keyword>
<dbReference type="HOGENOM" id="CLU_426146_0_0_1"/>